<dbReference type="EMBL" id="JAGFNS010000010">
    <property type="protein sequence ID" value="MBO3739284.1"/>
    <property type="molecule type" value="Genomic_DNA"/>
</dbReference>
<name>A0ABS3UKF9_9ACTN</name>
<keyword evidence="2" id="KW-1185">Reference proteome</keyword>
<comment type="caution">
    <text evidence="1">The sequence shown here is derived from an EMBL/GenBank/DDBJ whole genome shotgun (WGS) entry which is preliminary data.</text>
</comment>
<proteinExistence type="predicted"/>
<reference evidence="1 2" key="1">
    <citation type="submission" date="2021-03" db="EMBL/GenBank/DDBJ databases">
        <title>Actinoplanes flavus sp. nov., a novel actinomycete isolated from Coconut Palm rhizosphere soil.</title>
        <authorList>
            <person name="Luo X."/>
        </authorList>
    </citation>
    <scope>NUCLEOTIDE SEQUENCE [LARGE SCALE GENOMIC DNA]</scope>
    <source>
        <strain evidence="1 2">NEAU-H7</strain>
    </source>
</reference>
<protein>
    <submittedName>
        <fullName evidence="1">Uncharacterized protein</fullName>
    </submittedName>
</protein>
<accession>A0ABS3UKF9</accession>
<evidence type="ECO:0000313" key="2">
    <source>
        <dbReference type="Proteomes" id="UP000679690"/>
    </source>
</evidence>
<dbReference type="RefSeq" id="WP_208468433.1">
    <property type="nucleotide sequence ID" value="NZ_JAGFNS010000010.1"/>
</dbReference>
<evidence type="ECO:0000313" key="1">
    <source>
        <dbReference type="EMBL" id="MBO3739284.1"/>
    </source>
</evidence>
<organism evidence="1 2">
    <name type="scientific">Actinoplanes flavus</name>
    <dbReference type="NCBI Taxonomy" id="2820290"/>
    <lineage>
        <taxon>Bacteria</taxon>
        <taxon>Bacillati</taxon>
        <taxon>Actinomycetota</taxon>
        <taxon>Actinomycetes</taxon>
        <taxon>Micromonosporales</taxon>
        <taxon>Micromonosporaceae</taxon>
        <taxon>Actinoplanes</taxon>
    </lineage>
</organism>
<dbReference type="Proteomes" id="UP000679690">
    <property type="component" value="Unassembled WGS sequence"/>
</dbReference>
<sequence length="156" mass="16681">MIPLLHSNRETSAVNLVDDVARLWPGSRNQTAAASPGALDFAGELASVRKSPPELAADGWAEVVQADIRVADTRTEESRSRIIVTALRRHGATAGSGPILTVTAAADHGDPAARVFPVQFRAGYLAPGTLFSFESTTPRRLEYRTMARILEQGSDA</sequence>
<gene>
    <name evidence="1" type="ORF">J5X75_17315</name>
</gene>